<gene>
    <name evidence="2" type="ORF">KCU98_g3371</name>
</gene>
<evidence type="ECO:0000256" key="1">
    <source>
        <dbReference type="SAM" id="MobiDB-lite"/>
    </source>
</evidence>
<name>A0A9P8G213_AURME</name>
<organism evidence="2 3">
    <name type="scientific">Aureobasidium melanogenum</name>
    <name type="common">Aureobasidium pullulans var. melanogenum</name>
    <dbReference type="NCBI Taxonomy" id="46634"/>
    <lineage>
        <taxon>Eukaryota</taxon>
        <taxon>Fungi</taxon>
        <taxon>Dikarya</taxon>
        <taxon>Ascomycota</taxon>
        <taxon>Pezizomycotina</taxon>
        <taxon>Dothideomycetes</taxon>
        <taxon>Dothideomycetidae</taxon>
        <taxon>Dothideales</taxon>
        <taxon>Saccotheciaceae</taxon>
        <taxon>Aureobasidium</taxon>
    </lineage>
</organism>
<evidence type="ECO:0000313" key="3">
    <source>
        <dbReference type="Proteomes" id="UP000729357"/>
    </source>
</evidence>
<feature type="compositionally biased region" description="Polar residues" evidence="1">
    <location>
        <begin position="1"/>
        <end position="24"/>
    </location>
</feature>
<dbReference type="Proteomes" id="UP000729357">
    <property type="component" value="Unassembled WGS sequence"/>
</dbReference>
<reference evidence="2" key="1">
    <citation type="journal article" date="2021" name="J Fungi (Basel)">
        <title>Virulence traits and population genomics of the black yeast Aureobasidium melanogenum.</title>
        <authorList>
            <person name="Cernosa A."/>
            <person name="Sun X."/>
            <person name="Gostincar C."/>
            <person name="Fang C."/>
            <person name="Gunde-Cimerman N."/>
            <person name="Song Z."/>
        </authorList>
    </citation>
    <scope>NUCLEOTIDE SEQUENCE</scope>
    <source>
        <strain evidence="2">EXF-9298</strain>
    </source>
</reference>
<sequence length="192" mass="21358">MMEGSNAVSNSPLASSCIEQNNNFAEDKDDSNSDMSKSAWVLVGEDFDAEPEKLETTLTREMAEANTKDEQSTVQTPELFPEISDPDHTTNSQYESINLEPCRDPGVLTNRSTLLPTRWRGIKYWPGAILRFVLYSPLRNLLSQAIDFFWPKTIRNYDTAPSGESLPVDSCASGTKYAPDGKAYFPSSQLTS</sequence>
<comment type="caution">
    <text evidence="2">The sequence shown here is derived from an EMBL/GenBank/DDBJ whole genome shotgun (WGS) entry which is preliminary data.</text>
</comment>
<evidence type="ECO:0000313" key="2">
    <source>
        <dbReference type="EMBL" id="KAG9987396.1"/>
    </source>
</evidence>
<proteinExistence type="predicted"/>
<feature type="non-terminal residue" evidence="2">
    <location>
        <position position="192"/>
    </location>
</feature>
<reference evidence="2" key="2">
    <citation type="submission" date="2021-08" db="EMBL/GenBank/DDBJ databases">
        <authorList>
            <person name="Gostincar C."/>
            <person name="Sun X."/>
            <person name="Song Z."/>
            <person name="Gunde-Cimerman N."/>
        </authorList>
    </citation>
    <scope>NUCLEOTIDE SEQUENCE</scope>
    <source>
        <strain evidence="2">EXF-9298</strain>
    </source>
</reference>
<protein>
    <submittedName>
        <fullName evidence="2">Uncharacterized protein</fullName>
    </submittedName>
</protein>
<feature type="region of interest" description="Disordered" evidence="1">
    <location>
        <begin position="1"/>
        <end position="37"/>
    </location>
</feature>
<accession>A0A9P8G213</accession>
<feature type="region of interest" description="Disordered" evidence="1">
    <location>
        <begin position="63"/>
        <end position="93"/>
    </location>
</feature>
<keyword evidence="3" id="KW-1185">Reference proteome</keyword>
<dbReference type="EMBL" id="JAHFXS010000228">
    <property type="protein sequence ID" value="KAG9987396.1"/>
    <property type="molecule type" value="Genomic_DNA"/>
</dbReference>
<dbReference type="AlphaFoldDB" id="A0A9P8G213"/>